<keyword evidence="3" id="KW-1185">Reference proteome</keyword>
<name>A0ABV4Q3V0_9ACTN</name>
<dbReference type="RefSeq" id="WP_371947076.1">
    <property type="nucleotide sequence ID" value="NZ_JAXCEI010000001.1"/>
</dbReference>
<evidence type="ECO:0000313" key="2">
    <source>
        <dbReference type="EMBL" id="MFA1537741.1"/>
    </source>
</evidence>
<feature type="compositionally biased region" description="Low complexity" evidence="1">
    <location>
        <begin position="150"/>
        <end position="162"/>
    </location>
</feature>
<protein>
    <submittedName>
        <fullName evidence="2">YbaB/EbfC family nucleoid-associated protein</fullName>
    </submittedName>
</protein>
<sequence length="162" mass="17287">MPEFSLGPEFERFQRDLQEQMGDFTKVRESVRDAVGRGEAAGGRIVAEYAAEGGVTKLEIDPRALRLPAAELAEEIRAAVNGAAGDFQRKAREASTALFGLPDDPRDGLDPAKALASLDKIANGFAGQMRDLARELNVQQQRVADAMNDPRGPGAAGSPGPR</sequence>
<reference evidence="2 3" key="1">
    <citation type="submission" date="2023-11" db="EMBL/GenBank/DDBJ databases">
        <title>Actinomadura monticuli sp. nov., isolated from volcanic ash.</title>
        <authorList>
            <person name="Lee S.D."/>
            <person name="Yang H."/>
            <person name="Kim I.S."/>
        </authorList>
    </citation>
    <scope>NUCLEOTIDE SEQUENCE [LARGE SCALE GENOMIC DNA]</scope>
    <source>
        <strain evidence="2 3">DLS-62</strain>
    </source>
</reference>
<dbReference type="Proteomes" id="UP001569963">
    <property type="component" value="Unassembled WGS sequence"/>
</dbReference>
<accession>A0ABV4Q3V0</accession>
<evidence type="ECO:0000256" key="1">
    <source>
        <dbReference type="SAM" id="MobiDB-lite"/>
    </source>
</evidence>
<comment type="caution">
    <text evidence="2">The sequence shown here is derived from an EMBL/GenBank/DDBJ whole genome shotgun (WGS) entry which is preliminary data.</text>
</comment>
<dbReference type="InterPro" id="IPR036894">
    <property type="entry name" value="YbaB-like_sf"/>
</dbReference>
<dbReference type="Gene3D" id="3.30.1310.10">
    <property type="entry name" value="Nucleoid-associated protein YbaB-like domain"/>
    <property type="match status" value="1"/>
</dbReference>
<evidence type="ECO:0000313" key="3">
    <source>
        <dbReference type="Proteomes" id="UP001569963"/>
    </source>
</evidence>
<dbReference type="SUPFAM" id="SSF82607">
    <property type="entry name" value="YbaB-like"/>
    <property type="match status" value="1"/>
</dbReference>
<proteinExistence type="predicted"/>
<dbReference type="EMBL" id="JAXCEI010000001">
    <property type="protein sequence ID" value="MFA1537741.1"/>
    <property type="molecule type" value="Genomic_DNA"/>
</dbReference>
<organism evidence="2 3">
    <name type="scientific">Actinomadura monticuli</name>
    <dbReference type="NCBI Taxonomy" id="3097367"/>
    <lineage>
        <taxon>Bacteria</taxon>
        <taxon>Bacillati</taxon>
        <taxon>Actinomycetota</taxon>
        <taxon>Actinomycetes</taxon>
        <taxon>Streptosporangiales</taxon>
        <taxon>Thermomonosporaceae</taxon>
        <taxon>Actinomadura</taxon>
    </lineage>
</organism>
<feature type="region of interest" description="Disordered" evidence="1">
    <location>
        <begin position="139"/>
        <end position="162"/>
    </location>
</feature>
<gene>
    <name evidence="2" type="ORF">SM611_02260</name>
</gene>
<dbReference type="Pfam" id="PF02575">
    <property type="entry name" value="YbaB_DNA_bd"/>
    <property type="match status" value="1"/>
</dbReference>
<dbReference type="InterPro" id="IPR004401">
    <property type="entry name" value="YbaB/EbfC"/>
</dbReference>